<evidence type="ECO:0000256" key="4">
    <source>
        <dbReference type="ARBA" id="ARBA00022692"/>
    </source>
</evidence>
<keyword evidence="2 7" id="KW-0813">Transport</keyword>
<dbReference type="CDD" id="cd06261">
    <property type="entry name" value="TM_PBP2"/>
    <property type="match status" value="1"/>
</dbReference>
<evidence type="ECO:0000256" key="2">
    <source>
        <dbReference type="ARBA" id="ARBA00022448"/>
    </source>
</evidence>
<evidence type="ECO:0000313" key="9">
    <source>
        <dbReference type="EMBL" id="MCC2119736.1"/>
    </source>
</evidence>
<dbReference type="AlphaFoldDB" id="A0AAE3A3F6"/>
<feature type="transmembrane region" description="Helical" evidence="7">
    <location>
        <begin position="12"/>
        <end position="36"/>
    </location>
</feature>
<dbReference type="Pfam" id="PF00528">
    <property type="entry name" value="BPD_transp_1"/>
    <property type="match status" value="1"/>
</dbReference>
<keyword evidence="4 7" id="KW-0812">Transmembrane</keyword>
<dbReference type="PANTHER" id="PTHR30193:SF37">
    <property type="entry name" value="INNER MEMBRANE ABC TRANSPORTER PERMEASE PROTEIN YCJO"/>
    <property type="match status" value="1"/>
</dbReference>
<feature type="transmembrane region" description="Helical" evidence="7">
    <location>
        <begin position="106"/>
        <end position="126"/>
    </location>
</feature>
<evidence type="ECO:0000256" key="1">
    <source>
        <dbReference type="ARBA" id="ARBA00004651"/>
    </source>
</evidence>
<organism evidence="9 10">
    <name type="scientific">Waltera acetigignens</name>
    <dbReference type="NCBI Taxonomy" id="2981769"/>
    <lineage>
        <taxon>Bacteria</taxon>
        <taxon>Bacillati</taxon>
        <taxon>Bacillota</taxon>
        <taxon>Clostridia</taxon>
        <taxon>Lachnospirales</taxon>
        <taxon>Lachnospiraceae</taxon>
        <taxon>Waltera</taxon>
    </lineage>
</organism>
<feature type="transmembrane region" description="Helical" evidence="7">
    <location>
        <begin position="155"/>
        <end position="174"/>
    </location>
</feature>
<dbReference type="PANTHER" id="PTHR30193">
    <property type="entry name" value="ABC TRANSPORTER PERMEASE PROTEIN"/>
    <property type="match status" value="1"/>
</dbReference>
<evidence type="ECO:0000256" key="7">
    <source>
        <dbReference type="RuleBase" id="RU363032"/>
    </source>
</evidence>
<evidence type="ECO:0000313" key="10">
    <source>
        <dbReference type="Proteomes" id="UP001197795"/>
    </source>
</evidence>
<protein>
    <submittedName>
        <fullName evidence="9">Sugar ABC transporter permease</fullName>
    </submittedName>
</protein>
<keyword evidence="10" id="KW-1185">Reference proteome</keyword>
<comment type="similarity">
    <text evidence="7">Belongs to the binding-protein-dependent transport system permease family.</text>
</comment>
<sequence>MKRKETLTGICFVLPGLIGFIIFILIPVIMSLGISFTEWNFLKGWDSIKFTGLRNYLKLFKDDWFVVSLRNNILFTAVTVPCLLILGLVMADLINRHTYGGSAIRVMIFIPYIASVVAVCTVWQVMLQPSYGPINEFLRTIGIENPPKWLVDEHWALIAIMLINIWSQVGYYVAVYMSGLKNVPADLYEAAQIDGASSIQQFRYITVPQVSPTTFFLAIMGIIGSFKVFDMISVLTAGGPGNSTSVMAYYIYKTAFTDFKMGYACALAWVLFLLIFAVTLVQWKFQDRFANE</sequence>
<evidence type="ECO:0000256" key="5">
    <source>
        <dbReference type="ARBA" id="ARBA00022989"/>
    </source>
</evidence>
<dbReference type="SUPFAM" id="SSF160964">
    <property type="entry name" value="MalF N-terminal region-like"/>
    <property type="match status" value="1"/>
</dbReference>
<dbReference type="Gene3D" id="1.10.3720.10">
    <property type="entry name" value="MetI-like"/>
    <property type="match status" value="1"/>
</dbReference>
<dbReference type="PROSITE" id="PS50928">
    <property type="entry name" value="ABC_TM1"/>
    <property type="match status" value="1"/>
</dbReference>
<dbReference type="InterPro" id="IPR000515">
    <property type="entry name" value="MetI-like"/>
</dbReference>
<keyword evidence="6 7" id="KW-0472">Membrane</keyword>
<dbReference type="InterPro" id="IPR051393">
    <property type="entry name" value="ABC_transporter_permease"/>
</dbReference>
<feature type="transmembrane region" description="Helical" evidence="7">
    <location>
        <begin position="215"/>
        <end position="241"/>
    </location>
</feature>
<dbReference type="Proteomes" id="UP001197795">
    <property type="component" value="Unassembled WGS sequence"/>
</dbReference>
<dbReference type="InterPro" id="IPR035906">
    <property type="entry name" value="MetI-like_sf"/>
</dbReference>
<comment type="caution">
    <text evidence="9">The sequence shown here is derived from an EMBL/GenBank/DDBJ whole genome shotgun (WGS) entry which is preliminary data.</text>
</comment>
<dbReference type="GO" id="GO:0005886">
    <property type="term" value="C:plasma membrane"/>
    <property type="evidence" value="ECO:0007669"/>
    <property type="project" value="UniProtKB-SubCell"/>
</dbReference>
<comment type="subcellular location">
    <subcellularLocation>
        <location evidence="1 7">Cell membrane</location>
        <topology evidence="1 7">Multi-pass membrane protein</topology>
    </subcellularLocation>
</comment>
<evidence type="ECO:0000256" key="6">
    <source>
        <dbReference type="ARBA" id="ARBA00023136"/>
    </source>
</evidence>
<gene>
    <name evidence="9" type="ORF">LKD75_09080</name>
</gene>
<evidence type="ECO:0000259" key="8">
    <source>
        <dbReference type="PROSITE" id="PS50928"/>
    </source>
</evidence>
<reference evidence="9 10" key="1">
    <citation type="submission" date="2021-10" db="EMBL/GenBank/DDBJ databases">
        <title>Anaerobic single-cell dispensing facilitates the cultivation of human gut bacteria.</title>
        <authorList>
            <person name="Afrizal A."/>
        </authorList>
    </citation>
    <scope>NUCLEOTIDE SEQUENCE [LARGE SCALE GENOMIC DNA]</scope>
    <source>
        <strain evidence="9 10">CLA-AA-H273</strain>
    </source>
</reference>
<feature type="transmembrane region" description="Helical" evidence="7">
    <location>
        <begin position="73"/>
        <end position="94"/>
    </location>
</feature>
<keyword evidence="5 7" id="KW-1133">Transmembrane helix</keyword>
<evidence type="ECO:0000256" key="3">
    <source>
        <dbReference type="ARBA" id="ARBA00022475"/>
    </source>
</evidence>
<dbReference type="GO" id="GO:0055085">
    <property type="term" value="P:transmembrane transport"/>
    <property type="evidence" value="ECO:0007669"/>
    <property type="project" value="InterPro"/>
</dbReference>
<dbReference type="SUPFAM" id="SSF161098">
    <property type="entry name" value="MetI-like"/>
    <property type="match status" value="1"/>
</dbReference>
<keyword evidence="3" id="KW-1003">Cell membrane</keyword>
<feature type="transmembrane region" description="Helical" evidence="7">
    <location>
        <begin position="261"/>
        <end position="281"/>
    </location>
</feature>
<name>A0AAE3A3F6_9FIRM</name>
<dbReference type="RefSeq" id="WP_227733259.1">
    <property type="nucleotide sequence ID" value="NZ_JAJEPV010000019.1"/>
</dbReference>
<proteinExistence type="inferred from homology"/>
<dbReference type="EMBL" id="JAJEPV010000019">
    <property type="protein sequence ID" value="MCC2119736.1"/>
    <property type="molecule type" value="Genomic_DNA"/>
</dbReference>
<accession>A0AAE3A3F6</accession>
<feature type="domain" description="ABC transmembrane type-1" evidence="8">
    <location>
        <begin position="69"/>
        <end position="282"/>
    </location>
</feature>